<evidence type="ECO:0000313" key="3">
    <source>
        <dbReference type="Proteomes" id="UP000792457"/>
    </source>
</evidence>
<dbReference type="Pfam" id="PF03184">
    <property type="entry name" value="DDE_1"/>
    <property type="match status" value="1"/>
</dbReference>
<dbReference type="InterPro" id="IPR050863">
    <property type="entry name" value="CenT-Element_Derived"/>
</dbReference>
<sequence length="133" mass="14769">MPCANVTRKHKLPLFVVGTAKKSGAFKSVMLPICYCGQKNAWVTRELFLEWFKAELVPAVQQHVKSVNLPQRALLLLDNCPGHPSAEELCTDDEITVAIGHSKCRNRLNSGAARKMDILEELHLYGTIQSADP</sequence>
<name>A0A8K0P6A9_LADFU</name>
<feature type="domain" description="DDE-1" evidence="1">
    <location>
        <begin position="2"/>
        <end position="99"/>
    </location>
</feature>
<protein>
    <recommendedName>
        <fullName evidence="1">DDE-1 domain-containing protein</fullName>
    </recommendedName>
</protein>
<dbReference type="PANTHER" id="PTHR19303">
    <property type="entry name" value="TRANSPOSON"/>
    <property type="match status" value="1"/>
</dbReference>
<dbReference type="GO" id="GO:0005634">
    <property type="term" value="C:nucleus"/>
    <property type="evidence" value="ECO:0007669"/>
    <property type="project" value="TreeGrafter"/>
</dbReference>
<dbReference type="EMBL" id="KZ309189">
    <property type="protein sequence ID" value="KAG8237575.1"/>
    <property type="molecule type" value="Genomic_DNA"/>
</dbReference>
<reference evidence="2" key="2">
    <citation type="submission" date="2017-10" db="EMBL/GenBank/DDBJ databases">
        <title>Ladona fulva Genome sequencing and assembly.</title>
        <authorList>
            <person name="Murali S."/>
            <person name="Richards S."/>
            <person name="Bandaranaike D."/>
            <person name="Bellair M."/>
            <person name="Blankenburg K."/>
            <person name="Chao H."/>
            <person name="Dinh H."/>
            <person name="Doddapaneni H."/>
            <person name="Dugan-Rocha S."/>
            <person name="Elkadiri S."/>
            <person name="Gnanaolivu R."/>
            <person name="Hernandez B."/>
            <person name="Skinner E."/>
            <person name="Javaid M."/>
            <person name="Lee S."/>
            <person name="Li M."/>
            <person name="Ming W."/>
            <person name="Munidasa M."/>
            <person name="Muniz J."/>
            <person name="Nguyen L."/>
            <person name="Hughes D."/>
            <person name="Osuji N."/>
            <person name="Pu L.-L."/>
            <person name="Puazo M."/>
            <person name="Qu C."/>
            <person name="Quiroz J."/>
            <person name="Raj R."/>
            <person name="Weissenberger G."/>
            <person name="Xin Y."/>
            <person name="Zou X."/>
            <person name="Han Y."/>
            <person name="Worley K."/>
            <person name="Muzny D."/>
            <person name="Gibbs R."/>
        </authorList>
    </citation>
    <scope>NUCLEOTIDE SEQUENCE</scope>
    <source>
        <strain evidence="2">Sampled in the wild</strain>
    </source>
</reference>
<dbReference type="Proteomes" id="UP000792457">
    <property type="component" value="Unassembled WGS sequence"/>
</dbReference>
<dbReference type="OrthoDB" id="125347at2759"/>
<gene>
    <name evidence="2" type="ORF">J437_LFUL003299</name>
</gene>
<proteinExistence type="predicted"/>
<comment type="caution">
    <text evidence="2">The sequence shown here is derived from an EMBL/GenBank/DDBJ whole genome shotgun (WGS) entry which is preliminary data.</text>
</comment>
<accession>A0A8K0P6A9</accession>
<dbReference type="GO" id="GO:0003677">
    <property type="term" value="F:DNA binding"/>
    <property type="evidence" value="ECO:0007669"/>
    <property type="project" value="TreeGrafter"/>
</dbReference>
<evidence type="ECO:0000313" key="2">
    <source>
        <dbReference type="EMBL" id="KAG8237575.1"/>
    </source>
</evidence>
<organism evidence="2 3">
    <name type="scientific">Ladona fulva</name>
    <name type="common">Scarce chaser dragonfly</name>
    <name type="synonym">Libellula fulva</name>
    <dbReference type="NCBI Taxonomy" id="123851"/>
    <lineage>
        <taxon>Eukaryota</taxon>
        <taxon>Metazoa</taxon>
        <taxon>Ecdysozoa</taxon>
        <taxon>Arthropoda</taxon>
        <taxon>Hexapoda</taxon>
        <taxon>Insecta</taxon>
        <taxon>Pterygota</taxon>
        <taxon>Palaeoptera</taxon>
        <taxon>Odonata</taxon>
        <taxon>Epiprocta</taxon>
        <taxon>Anisoptera</taxon>
        <taxon>Libelluloidea</taxon>
        <taxon>Libellulidae</taxon>
        <taxon>Ladona</taxon>
    </lineage>
</organism>
<evidence type="ECO:0000259" key="1">
    <source>
        <dbReference type="Pfam" id="PF03184"/>
    </source>
</evidence>
<reference evidence="2" key="1">
    <citation type="submission" date="2013-04" db="EMBL/GenBank/DDBJ databases">
        <authorList>
            <person name="Qu J."/>
            <person name="Murali S.C."/>
            <person name="Bandaranaike D."/>
            <person name="Bellair M."/>
            <person name="Blankenburg K."/>
            <person name="Chao H."/>
            <person name="Dinh H."/>
            <person name="Doddapaneni H."/>
            <person name="Downs B."/>
            <person name="Dugan-Rocha S."/>
            <person name="Elkadiri S."/>
            <person name="Gnanaolivu R.D."/>
            <person name="Hernandez B."/>
            <person name="Javaid M."/>
            <person name="Jayaseelan J.C."/>
            <person name="Lee S."/>
            <person name="Li M."/>
            <person name="Ming W."/>
            <person name="Munidasa M."/>
            <person name="Muniz J."/>
            <person name="Nguyen L."/>
            <person name="Ongeri F."/>
            <person name="Osuji N."/>
            <person name="Pu L.-L."/>
            <person name="Puazo M."/>
            <person name="Qu C."/>
            <person name="Quiroz J."/>
            <person name="Raj R."/>
            <person name="Weissenberger G."/>
            <person name="Xin Y."/>
            <person name="Zou X."/>
            <person name="Han Y."/>
            <person name="Richards S."/>
            <person name="Worley K."/>
            <person name="Muzny D."/>
            <person name="Gibbs R."/>
        </authorList>
    </citation>
    <scope>NUCLEOTIDE SEQUENCE</scope>
    <source>
        <strain evidence="2">Sampled in the wild</strain>
    </source>
</reference>
<keyword evidence="3" id="KW-1185">Reference proteome</keyword>
<dbReference type="AlphaFoldDB" id="A0A8K0P6A9"/>
<dbReference type="InterPro" id="IPR004875">
    <property type="entry name" value="DDE_SF_endonuclease_dom"/>
</dbReference>
<dbReference type="PANTHER" id="PTHR19303:SF16">
    <property type="entry name" value="JERKY PROTEIN HOMOLOG-LIKE"/>
    <property type="match status" value="1"/>
</dbReference>